<comment type="caution">
    <text evidence="1">The sequence shown here is derived from an EMBL/GenBank/DDBJ whole genome shotgun (WGS) entry which is preliminary data.</text>
</comment>
<evidence type="ECO:0000313" key="2">
    <source>
        <dbReference type="Proteomes" id="UP000287177"/>
    </source>
</evidence>
<gene>
    <name evidence="1" type="ORF">MELE44368_18765</name>
</gene>
<dbReference type="EMBL" id="ATDN01000014">
    <property type="protein sequence ID" value="RWA20241.1"/>
    <property type="molecule type" value="Genomic_DNA"/>
</dbReference>
<dbReference type="AlphaFoldDB" id="A0A439DUI5"/>
<reference evidence="1 2" key="1">
    <citation type="submission" date="2013-06" db="EMBL/GenBank/DDBJ databases">
        <title>The draft sequence of the Mycobacterium elephantis genome.</title>
        <authorList>
            <person name="Pettersson F.B."/>
            <person name="Das S."/>
            <person name="Dasgupta S."/>
            <person name="Bhattacharya A."/>
            <person name="Kirsebom L.A."/>
        </authorList>
    </citation>
    <scope>NUCLEOTIDE SEQUENCE [LARGE SCALE GENOMIC DNA]</scope>
    <source>
        <strain evidence="1 2">DSM 44368</strain>
    </source>
</reference>
<keyword evidence="2" id="KW-1185">Reference proteome</keyword>
<organism evidence="1 2">
    <name type="scientific">Mycolicibacterium elephantis DSM 44368</name>
    <dbReference type="NCBI Taxonomy" id="1335622"/>
    <lineage>
        <taxon>Bacteria</taxon>
        <taxon>Bacillati</taxon>
        <taxon>Actinomycetota</taxon>
        <taxon>Actinomycetes</taxon>
        <taxon>Mycobacteriales</taxon>
        <taxon>Mycobacteriaceae</taxon>
        <taxon>Mycolicibacterium</taxon>
    </lineage>
</organism>
<dbReference type="Proteomes" id="UP000287177">
    <property type="component" value="Unassembled WGS sequence"/>
</dbReference>
<name>A0A439DUI5_9MYCO</name>
<accession>A0A439DUI5</accession>
<protein>
    <submittedName>
        <fullName evidence="1">Uncharacterized protein</fullName>
    </submittedName>
</protein>
<sequence length="43" mass="4432">MCSAITSIGVDAPMYLAPCSAAAARPAMTPLRPVQSHAATVFR</sequence>
<proteinExistence type="predicted"/>
<evidence type="ECO:0000313" key="1">
    <source>
        <dbReference type="EMBL" id="RWA20241.1"/>
    </source>
</evidence>